<name>W7N4Y6_GIBM7</name>
<dbReference type="InterPro" id="IPR045702">
    <property type="entry name" value="DUF6060"/>
</dbReference>
<dbReference type="Pfam" id="PF19535">
    <property type="entry name" value="DUF6060"/>
    <property type="match status" value="1"/>
</dbReference>
<dbReference type="OrthoDB" id="5102799at2759"/>
<dbReference type="AlphaFoldDB" id="W7N4Y6"/>
<dbReference type="EMBL" id="DS022256">
    <property type="protein sequence ID" value="EWG51702.1"/>
    <property type="molecule type" value="Genomic_DNA"/>
</dbReference>
<dbReference type="VEuPathDB" id="FungiDB:FVEG_16840"/>
<protein>
    <submittedName>
        <fullName evidence="1">Uncharacterized protein</fullName>
    </submittedName>
</protein>
<sequence length="111" mass="12820">MEYVHLQRHAVIPYRNSYWVIRKGKRGYWVWAPAMNCCPGALDDCDNDDDLDDTEAVVCGFGVDRKESNESDAEYRGKVGFVEDKDPNSMIKPGVRPWPDYNTAVEMVEEW</sequence>
<accession>W7N4Y6</accession>
<organism evidence="1 2">
    <name type="scientific">Gibberella moniliformis (strain M3125 / FGSC 7600)</name>
    <name type="common">Maize ear and stalk rot fungus</name>
    <name type="synonym">Fusarium verticillioides</name>
    <dbReference type="NCBI Taxonomy" id="334819"/>
    <lineage>
        <taxon>Eukaryota</taxon>
        <taxon>Fungi</taxon>
        <taxon>Dikarya</taxon>
        <taxon>Ascomycota</taxon>
        <taxon>Pezizomycotina</taxon>
        <taxon>Sordariomycetes</taxon>
        <taxon>Hypocreomycetidae</taxon>
        <taxon>Hypocreales</taxon>
        <taxon>Nectriaceae</taxon>
        <taxon>Fusarium</taxon>
        <taxon>Fusarium fujikuroi species complex</taxon>
    </lineage>
</organism>
<dbReference type="RefSeq" id="XP_018757893.1">
    <property type="nucleotide sequence ID" value="XM_018906079.1"/>
</dbReference>
<dbReference type="EMBL" id="CM000588">
    <property type="protein sequence ID" value="EWG51702.1"/>
    <property type="molecule type" value="Genomic_DNA"/>
</dbReference>
<dbReference type="Proteomes" id="UP000009096">
    <property type="component" value="Chromosome 11"/>
</dbReference>
<dbReference type="GeneID" id="30073716"/>
<dbReference type="KEGG" id="fvr:FVEG_16840"/>
<evidence type="ECO:0000313" key="2">
    <source>
        <dbReference type="Proteomes" id="UP000009096"/>
    </source>
</evidence>
<reference evidence="1 2" key="1">
    <citation type="journal article" date="2010" name="Nature">
        <title>Comparative genomics reveals mobile pathogenicity chromosomes in Fusarium.</title>
        <authorList>
            <person name="Ma L.J."/>
            <person name="van der Does H.C."/>
            <person name="Borkovich K.A."/>
            <person name="Coleman J.J."/>
            <person name="Daboussi M.J."/>
            <person name="Di Pietro A."/>
            <person name="Dufresne M."/>
            <person name="Freitag M."/>
            <person name="Grabherr M."/>
            <person name="Henrissat B."/>
            <person name="Houterman P.M."/>
            <person name="Kang S."/>
            <person name="Shim W.B."/>
            <person name="Woloshuk C."/>
            <person name="Xie X."/>
            <person name="Xu J.R."/>
            <person name="Antoniw J."/>
            <person name="Baker S.E."/>
            <person name="Bluhm B.H."/>
            <person name="Breakspear A."/>
            <person name="Brown D.W."/>
            <person name="Butchko R.A."/>
            <person name="Chapman S."/>
            <person name="Coulson R."/>
            <person name="Coutinho P.M."/>
            <person name="Danchin E.G."/>
            <person name="Diener A."/>
            <person name="Gale L.R."/>
            <person name="Gardiner D.M."/>
            <person name="Goff S."/>
            <person name="Hammond-Kosack K.E."/>
            <person name="Hilburn K."/>
            <person name="Hua-Van A."/>
            <person name="Jonkers W."/>
            <person name="Kazan K."/>
            <person name="Kodira C.D."/>
            <person name="Koehrsen M."/>
            <person name="Kumar L."/>
            <person name="Lee Y.H."/>
            <person name="Li L."/>
            <person name="Manners J.M."/>
            <person name="Miranda-Saavedra D."/>
            <person name="Mukherjee M."/>
            <person name="Park G."/>
            <person name="Park J."/>
            <person name="Park S.Y."/>
            <person name="Proctor R.H."/>
            <person name="Regev A."/>
            <person name="Ruiz-Roldan M.C."/>
            <person name="Sain D."/>
            <person name="Sakthikumar S."/>
            <person name="Sykes S."/>
            <person name="Schwartz D.C."/>
            <person name="Turgeon B.G."/>
            <person name="Wapinski I."/>
            <person name="Yoder O."/>
            <person name="Young S."/>
            <person name="Zeng Q."/>
            <person name="Zhou S."/>
            <person name="Galagan J."/>
            <person name="Cuomo C.A."/>
            <person name="Kistler H.C."/>
            <person name="Rep M."/>
        </authorList>
    </citation>
    <scope>NUCLEOTIDE SEQUENCE [LARGE SCALE GENOMIC DNA]</scope>
    <source>
        <strain evidence="2">M3125 / FGSC 7600</strain>
    </source>
</reference>
<keyword evidence="2" id="KW-1185">Reference proteome</keyword>
<gene>
    <name evidence="1" type="ORF">FVEG_16840</name>
</gene>
<proteinExistence type="predicted"/>
<evidence type="ECO:0000313" key="1">
    <source>
        <dbReference type="EMBL" id="EWG51702.1"/>
    </source>
</evidence>